<feature type="domain" description="MmgE/PrpD C-terminal" evidence="3">
    <location>
        <begin position="286"/>
        <end position="452"/>
    </location>
</feature>
<comment type="similarity">
    <text evidence="1">Belongs to the PrpD family.</text>
</comment>
<sequence>MLQRYRCCVVPEDRNMPESYMFRRVQAPDGTAGGVAHALASFIIGARERQLLPATREAALKCVLDALGSAGAAMDVPGVAATREGARRLLGRGAVPIWFSGGSGTLGAALLANSAATAALDLDDGYRRARGHPGAAVVPAALAMLTLRPALSADDILGAIVAGYEVALRVAMARLSYAPSGAWSAYGVIAALGYLQGTSLECLAHALAIAAQASPALPALAGLAGSDVKEGIPYGCLAGLAALEMAAAGATGPTDIFDIPTLFNGDVALADFGPAPLIEGTYFKPFGCCRHIHGALDAFLLLQREHGFSAEEIDGMEVATYRATFNLANRPAPTSLTDAQYSVPFCLAAAAIGGEAALLPLKQPMLSDPRIVRLARTVVVKPDPELETLFPARSPSRLTVTLRTGERIVSPVVDPRGDPARPMHRPELVAKFRQVTAHTLGPRQEEVLQELQQFEQGETAPLVRALGLDWTK</sequence>
<evidence type="ECO:0000313" key="5">
    <source>
        <dbReference type="Proteomes" id="UP001242732"/>
    </source>
</evidence>
<proteinExistence type="inferred from homology"/>
<dbReference type="InterPro" id="IPR042183">
    <property type="entry name" value="MmgE/PrpD_sf_1"/>
</dbReference>
<dbReference type="PANTHER" id="PTHR16943">
    <property type="entry name" value="2-METHYLCITRATE DEHYDRATASE-RELATED"/>
    <property type="match status" value="1"/>
</dbReference>
<dbReference type="InterPro" id="IPR045337">
    <property type="entry name" value="MmgE_PrpD_C"/>
</dbReference>
<organism evidence="4 5">
    <name type="scientific">Paracidovorax citrulli</name>
    <name type="common">Acidovorax citrulli</name>
    <dbReference type="NCBI Taxonomy" id="80869"/>
    <lineage>
        <taxon>Bacteria</taxon>
        <taxon>Pseudomonadati</taxon>
        <taxon>Pseudomonadota</taxon>
        <taxon>Betaproteobacteria</taxon>
        <taxon>Burkholderiales</taxon>
        <taxon>Comamonadaceae</taxon>
        <taxon>Paracidovorax</taxon>
    </lineage>
</organism>
<dbReference type="Proteomes" id="UP001242732">
    <property type="component" value="Chromosome"/>
</dbReference>
<name>A0ABY9APN3_PARCI</name>
<dbReference type="InterPro" id="IPR042188">
    <property type="entry name" value="MmgE/PrpD_sf_2"/>
</dbReference>
<dbReference type="InterPro" id="IPR045336">
    <property type="entry name" value="MmgE_PrpD_N"/>
</dbReference>
<protein>
    <submittedName>
        <fullName evidence="4">MmgE/PrpD family protein</fullName>
    </submittedName>
</protein>
<dbReference type="Gene3D" id="3.30.1330.120">
    <property type="entry name" value="2-methylcitrate dehydratase PrpD"/>
    <property type="match status" value="1"/>
</dbReference>
<dbReference type="Pfam" id="PF03972">
    <property type="entry name" value="MmgE_PrpD_N"/>
    <property type="match status" value="1"/>
</dbReference>
<dbReference type="InterPro" id="IPR005656">
    <property type="entry name" value="MmgE_PrpD"/>
</dbReference>
<evidence type="ECO:0000256" key="1">
    <source>
        <dbReference type="ARBA" id="ARBA00006174"/>
    </source>
</evidence>
<dbReference type="EMBL" id="CP127363">
    <property type="protein sequence ID" value="WIY48473.1"/>
    <property type="molecule type" value="Genomic_DNA"/>
</dbReference>
<gene>
    <name evidence="4" type="ORF">QRO08_22060</name>
</gene>
<dbReference type="InterPro" id="IPR036148">
    <property type="entry name" value="MmgE/PrpD_sf"/>
</dbReference>
<dbReference type="SUPFAM" id="SSF103378">
    <property type="entry name" value="2-methylcitrate dehydratase PrpD"/>
    <property type="match status" value="1"/>
</dbReference>
<dbReference type="RefSeq" id="WP_133246154.1">
    <property type="nucleotide sequence ID" value="NZ_CP023687.1"/>
</dbReference>
<reference evidence="4 5" key="1">
    <citation type="submission" date="2023-06" db="EMBL/GenBank/DDBJ databases">
        <authorList>
            <person name="Ham H."/>
            <person name="Park D.S."/>
        </authorList>
    </citation>
    <scope>NUCLEOTIDE SEQUENCE [LARGE SCALE GENOMIC DNA]</scope>
    <source>
        <strain evidence="4 5">KACC 17005</strain>
    </source>
</reference>
<evidence type="ECO:0000313" key="4">
    <source>
        <dbReference type="EMBL" id="WIY48473.1"/>
    </source>
</evidence>
<evidence type="ECO:0000259" key="3">
    <source>
        <dbReference type="Pfam" id="PF19305"/>
    </source>
</evidence>
<feature type="domain" description="MmgE/PrpD N-terminal" evidence="2">
    <location>
        <begin position="38"/>
        <end position="261"/>
    </location>
</feature>
<evidence type="ECO:0000259" key="2">
    <source>
        <dbReference type="Pfam" id="PF03972"/>
    </source>
</evidence>
<dbReference type="PANTHER" id="PTHR16943:SF8">
    <property type="entry name" value="2-METHYLCITRATE DEHYDRATASE"/>
    <property type="match status" value="1"/>
</dbReference>
<accession>A0ABY9APN3</accession>
<dbReference type="Pfam" id="PF19305">
    <property type="entry name" value="MmgE_PrpD_C"/>
    <property type="match status" value="1"/>
</dbReference>
<dbReference type="Gene3D" id="1.10.4100.10">
    <property type="entry name" value="2-methylcitrate dehydratase PrpD"/>
    <property type="match status" value="1"/>
</dbReference>
<keyword evidence="5" id="KW-1185">Reference proteome</keyword>